<evidence type="ECO:0000256" key="3">
    <source>
        <dbReference type="SAM" id="Phobius"/>
    </source>
</evidence>
<dbReference type="PROSITE" id="PS50800">
    <property type="entry name" value="SAP"/>
    <property type="match status" value="1"/>
</dbReference>
<keyword evidence="3" id="KW-0472">Membrane</keyword>
<sequence length="1962" mass="222724">MKPIAIQAPTLLEVKEPLPARHGSGAGAVRPALEQAARLGRTTTARSGTSTTRRAKVPWLPILLLLGTIAESSGVVPSWTQEVVNIGGPQFEFGGRWKVRRLEVQPAQVSYDLDDLGGLEKYRYKADYTEVKRIYLQIFVEVVKRTFITMAEQLQQIREVLDGLTRNQEQNQWARNVKGPEVFKADTRESELKQWEDWKFTLENWVKAVDPEMYLDMKRVKLFGVLASYLRGRALKLIKHTPEENGYEAWRLLLRDMQPSTRQRALALMTQLSRITFAPNKSIMEQLPAYEALVREYERVSSQVYPEDLKVASILSACPVGVRTQLQMMVSEETTFESLKGRIEQYEAITTKWSTENVLGLPSQTSMEGPTPMDVDYIGGYQKGKKGKGGRRLDQLSCFAAGIGYYRRWIYVRMIRLVTPPDMNETRMFDLTAGEDEFLGMIQEIDDESYSVLMVKGENAGPYYDAYEPVVEEIGKATVVAMDLQDDNFETEDETYQVNMVMDEEMDHGWSKVVMTVDSGADISVLPEEFAGVGEEAHGGGRQIIMKDAQGNIIQQSGTGKVNFAMMGKDGIPVNFVEKFIVGKVKHPILCAGRLLRSGWEMRRSEDGLNLWHKQGVEIPLEMRKNSLQVVAEICSVETEDNQHEEEWNTVEVCALEGFLGASFKELEKTPGWHVLPNGLAAYSDPVATQLLDPSGTFEWKARMTFMKTKDGKWMQVENVSDYTELGNMAFRRFGPTEDPQRTITVVAPAKMKDYFEVDSEVPVAPFPTTFRELQSDELGWSDEEVGVGNEELMREAPAEGHEDEAAAEERAGQRKEVEMDAIRYSLDNSLKELREGCERHGLPTSGSKSKLLMRRENFRMDLEAKMQTEIAKKLYREKERKPVSLGIPKRPSLEQQNEHNLTHYPFAGWCQACLSTRAKEEVHRRDARKDVESNKTVISFDFGYTYVDDYGNERSPEEVRDADDQYGTVLHIADHHTKAVHAVPVLSKGAPNLKLMVEELVRFGMQVAGGDPVIYQSDGERSTKQLLRAVQHCRANLGLETEIRISGVQQHASNGQAERTVQSVRRLANCLRYYAEEQAQVTILGNSHVYPWSFRHASWLINRYRVLEKERRTSFEVWSGGAVESRTVKRIPDQFIGTDLVIVKGLPWNYSASGVLMKKTGPRKRIASAADEAEEGEKIELDKAEEQIEEKKAKEASAERQAREAGMAVALGFAEKRKAEEPNEEGEDLSEEESPAKKRGVDEFSINEITVMPHGDSNAWDEIENIGELDMNDWGPEDPDGLETVDDELQVMDFDQEEIQRMDVKAEEEEISRLKAMPALIELQPHEENDYNDITTKMVITWKKREEKGGWFRRARLVARMLLHLAACCPDHYGVQVIDVKDAFLMVPQPEDERASVTYRGKRYKLVRCLPGQRTAANRWYIHFRDAAREFGMEDDVMQPTLMKLNRELYISLHVDDLLMVGTEEKRREFMEFLNDKDWKCEVQGPFDIGESFEYLKRKIDRTNKGFVIRPDPKHIEDIAQKADIKIGNYKKTPARSDLGKRDGSAELSEVETSQFRSIVGKMLYIGGERPDCQHAINALAAWMSKPTRTAWRHAEHLASYLVATEFYGLLIKSSRCGKSMLDMREMQDVEVKKVHLLEIVTDSDYAGDQNSRKSITSFQVFLDGNLMESRVRSQKSISLSSGESEYVAMVSGCSEGLFLRHVWSFIRGHTPALVCRSDSSAARGMCSRVGIGRTRHLDAVMMWLQQKCHEKVIRVTAIPTSINSADIGTKALARARMRGLMFMLNMVDEDNREIGEDEFHEIERKMMADKGAKKILGTLKGEYRMALVVAFANLVSANGAKEEEEPDGAGSEDWSWMLLAILAGIGALSLVRWLWLSFIMWIKKEIKRMPEKATAREFEDSEPEVSEARRPKQARLRHKTIRITPTGTVFHTHEKCPHYKGGRALGHCAKCCGYEGSMSD</sequence>
<evidence type="ECO:0000256" key="1">
    <source>
        <dbReference type="SAM" id="Coils"/>
    </source>
</evidence>
<proteinExistence type="predicted"/>
<dbReference type="PANTHER" id="PTHR11439">
    <property type="entry name" value="GAG-POL-RELATED RETROTRANSPOSON"/>
    <property type="match status" value="1"/>
</dbReference>
<protein>
    <recommendedName>
        <fullName evidence="4">SAP domain-containing protein</fullName>
    </recommendedName>
</protein>
<keyword evidence="3" id="KW-1133">Transmembrane helix</keyword>
<feature type="coiled-coil region" evidence="1">
    <location>
        <begin position="1168"/>
        <end position="1205"/>
    </location>
</feature>
<comment type="caution">
    <text evidence="5">The sequence shown here is derived from an EMBL/GenBank/DDBJ whole genome shotgun (WGS) entry which is preliminary data.</text>
</comment>
<accession>A0AA36MR45</accession>
<keyword evidence="1" id="KW-0175">Coiled coil</keyword>
<feature type="domain" description="SAP" evidence="4">
    <location>
        <begin position="826"/>
        <end position="860"/>
    </location>
</feature>
<name>A0AA36MR45_9DINO</name>
<organism evidence="5 6">
    <name type="scientific">Effrenium voratum</name>
    <dbReference type="NCBI Taxonomy" id="2562239"/>
    <lineage>
        <taxon>Eukaryota</taxon>
        <taxon>Sar</taxon>
        <taxon>Alveolata</taxon>
        <taxon>Dinophyceae</taxon>
        <taxon>Suessiales</taxon>
        <taxon>Symbiodiniaceae</taxon>
        <taxon>Effrenium</taxon>
    </lineage>
</organism>
<feature type="transmembrane region" description="Helical" evidence="3">
    <location>
        <begin position="1856"/>
        <end position="1884"/>
    </location>
</feature>
<dbReference type="EMBL" id="CAUJNA010000446">
    <property type="protein sequence ID" value="CAJ1377130.1"/>
    <property type="molecule type" value="Genomic_DNA"/>
</dbReference>
<evidence type="ECO:0000313" key="5">
    <source>
        <dbReference type="EMBL" id="CAJ1377130.1"/>
    </source>
</evidence>
<keyword evidence="3" id="KW-0812">Transmembrane</keyword>
<evidence type="ECO:0000313" key="6">
    <source>
        <dbReference type="Proteomes" id="UP001178507"/>
    </source>
</evidence>
<dbReference type="InterPro" id="IPR043502">
    <property type="entry name" value="DNA/RNA_pol_sf"/>
</dbReference>
<gene>
    <name evidence="5" type="ORF">EVOR1521_LOCUS6019</name>
</gene>
<evidence type="ECO:0000256" key="2">
    <source>
        <dbReference type="SAM" id="MobiDB-lite"/>
    </source>
</evidence>
<dbReference type="PANTHER" id="PTHR11439:SF483">
    <property type="entry name" value="PEPTIDE SYNTHASE GLIP-LIKE, PUTATIVE (AFU_ORTHOLOGUE AFUA_3G12920)-RELATED"/>
    <property type="match status" value="1"/>
</dbReference>
<dbReference type="SUPFAM" id="SSF56672">
    <property type="entry name" value="DNA/RNA polymerases"/>
    <property type="match status" value="1"/>
</dbReference>
<dbReference type="Proteomes" id="UP001178507">
    <property type="component" value="Unassembled WGS sequence"/>
</dbReference>
<dbReference type="CDD" id="cd09272">
    <property type="entry name" value="RNase_HI_RT_Ty1"/>
    <property type="match status" value="1"/>
</dbReference>
<feature type="compositionally biased region" description="Acidic residues" evidence="2">
    <location>
        <begin position="1223"/>
        <end position="1234"/>
    </location>
</feature>
<evidence type="ECO:0000259" key="4">
    <source>
        <dbReference type="PROSITE" id="PS50800"/>
    </source>
</evidence>
<dbReference type="Gene3D" id="3.30.420.10">
    <property type="entry name" value="Ribonuclease H-like superfamily/Ribonuclease H"/>
    <property type="match status" value="1"/>
</dbReference>
<keyword evidence="6" id="KW-1185">Reference proteome</keyword>
<dbReference type="GO" id="GO:0003676">
    <property type="term" value="F:nucleic acid binding"/>
    <property type="evidence" value="ECO:0007669"/>
    <property type="project" value="InterPro"/>
</dbReference>
<reference evidence="5" key="1">
    <citation type="submission" date="2023-08" db="EMBL/GenBank/DDBJ databases">
        <authorList>
            <person name="Chen Y."/>
            <person name="Shah S."/>
            <person name="Dougan E. K."/>
            <person name="Thang M."/>
            <person name="Chan C."/>
        </authorList>
    </citation>
    <scope>NUCLEOTIDE SEQUENCE</scope>
</reference>
<dbReference type="InterPro" id="IPR036397">
    <property type="entry name" value="RNaseH_sf"/>
</dbReference>
<dbReference type="InterPro" id="IPR003034">
    <property type="entry name" value="SAP_dom"/>
</dbReference>
<feature type="region of interest" description="Disordered" evidence="2">
    <location>
        <begin position="1215"/>
        <end position="1240"/>
    </location>
</feature>
<feature type="region of interest" description="Disordered" evidence="2">
    <location>
        <begin position="796"/>
        <end position="815"/>
    </location>
</feature>